<proteinExistence type="predicted"/>
<dbReference type="EMBL" id="GBXM01021375">
    <property type="protein sequence ID" value="JAH87202.1"/>
    <property type="molecule type" value="Transcribed_RNA"/>
</dbReference>
<name>A0A0E9WA11_ANGAN</name>
<dbReference type="AlphaFoldDB" id="A0A0E9WA11"/>
<organism evidence="1">
    <name type="scientific">Anguilla anguilla</name>
    <name type="common">European freshwater eel</name>
    <name type="synonym">Muraena anguilla</name>
    <dbReference type="NCBI Taxonomy" id="7936"/>
    <lineage>
        <taxon>Eukaryota</taxon>
        <taxon>Metazoa</taxon>
        <taxon>Chordata</taxon>
        <taxon>Craniata</taxon>
        <taxon>Vertebrata</taxon>
        <taxon>Euteleostomi</taxon>
        <taxon>Actinopterygii</taxon>
        <taxon>Neopterygii</taxon>
        <taxon>Teleostei</taxon>
        <taxon>Anguilliformes</taxon>
        <taxon>Anguillidae</taxon>
        <taxon>Anguilla</taxon>
    </lineage>
</organism>
<sequence>MRMHVSTISFLQRATVSQNAADSRSQRFLILARQQR</sequence>
<reference evidence="1" key="1">
    <citation type="submission" date="2014-11" db="EMBL/GenBank/DDBJ databases">
        <authorList>
            <person name="Amaro Gonzalez C."/>
        </authorList>
    </citation>
    <scope>NUCLEOTIDE SEQUENCE</scope>
</reference>
<accession>A0A0E9WA11</accession>
<evidence type="ECO:0000313" key="1">
    <source>
        <dbReference type="EMBL" id="JAH87202.1"/>
    </source>
</evidence>
<reference evidence="1" key="2">
    <citation type="journal article" date="2015" name="Fish Shellfish Immunol.">
        <title>Early steps in the European eel (Anguilla anguilla)-Vibrio vulnificus interaction in the gills: Role of the RtxA13 toxin.</title>
        <authorList>
            <person name="Callol A."/>
            <person name="Pajuelo D."/>
            <person name="Ebbesson L."/>
            <person name="Teles M."/>
            <person name="MacKenzie S."/>
            <person name="Amaro C."/>
        </authorList>
    </citation>
    <scope>NUCLEOTIDE SEQUENCE</scope>
</reference>
<protein>
    <submittedName>
        <fullName evidence="1">Uncharacterized protein</fullName>
    </submittedName>
</protein>